<keyword evidence="1" id="KW-1133">Transmembrane helix</keyword>
<feature type="transmembrane region" description="Helical" evidence="1">
    <location>
        <begin position="12"/>
        <end position="32"/>
    </location>
</feature>
<keyword evidence="1" id="KW-0472">Membrane</keyword>
<evidence type="ECO:0000313" key="3">
    <source>
        <dbReference type="Proteomes" id="UP000610960"/>
    </source>
</evidence>
<keyword evidence="3" id="KW-1185">Reference proteome</keyword>
<dbReference type="EMBL" id="BMNL01000004">
    <property type="protein sequence ID" value="GGP22155.1"/>
    <property type="molecule type" value="Genomic_DNA"/>
</dbReference>
<gene>
    <name evidence="2" type="ORF">GCM10007981_17080</name>
</gene>
<protein>
    <submittedName>
        <fullName evidence="2">Uncharacterized protein</fullName>
    </submittedName>
</protein>
<sequence>MSFKAGPFKQFMARVAVIGLNAGTAYLAYLLARGGHKVTLVAGAREARILELEPHRRLGLLGDNRVFTLDFLSTLMEVEEGGDAEVRGGDVVLGGRRLGSFDAVYTGTEEELVVSGAGDSVSSSDPFLALSQCMAMRAAGVDAGVAVDLDEWVISRSGCERRGEAGLRVEVRARRAANGGVFIGVGRRFVDVGGTETVVRRSMHEVLIGIGEAGKMLGMGDQRPVGFDYAWAGGSGIYVIGSKPASLGGMSARRIHASFRDADVEARALLLGGRPVHVVVASRGGGFTLRDAVDLYRWVGGDSLGFLFDVGHYQSMGRLRGVFSFIL</sequence>
<reference evidence="2" key="1">
    <citation type="journal article" date="2014" name="Int. J. Syst. Evol. Microbiol.">
        <title>Complete genome sequence of Corynebacterium casei LMG S-19264T (=DSM 44701T), isolated from a smear-ripened cheese.</title>
        <authorList>
            <consortium name="US DOE Joint Genome Institute (JGI-PGF)"/>
            <person name="Walter F."/>
            <person name="Albersmeier A."/>
            <person name="Kalinowski J."/>
            <person name="Ruckert C."/>
        </authorList>
    </citation>
    <scope>NUCLEOTIDE SEQUENCE</scope>
    <source>
        <strain evidence="2">JCM 10088</strain>
    </source>
</reference>
<reference evidence="2" key="2">
    <citation type="submission" date="2020-09" db="EMBL/GenBank/DDBJ databases">
        <authorList>
            <person name="Sun Q."/>
            <person name="Ohkuma M."/>
        </authorList>
    </citation>
    <scope>NUCLEOTIDE SEQUENCE</scope>
    <source>
        <strain evidence="2">JCM 10088</strain>
    </source>
</reference>
<keyword evidence="1" id="KW-0812">Transmembrane</keyword>
<evidence type="ECO:0000256" key="1">
    <source>
        <dbReference type="SAM" id="Phobius"/>
    </source>
</evidence>
<organism evidence="2 3">
    <name type="scientific">Thermocladium modestius</name>
    <dbReference type="NCBI Taxonomy" id="62609"/>
    <lineage>
        <taxon>Archaea</taxon>
        <taxon>Thermoproteota</taxon>
        <taxon>Thermoprotei</taxon>
        <taxon>Thermoproteales</taxon>
        <taxon>Thermoproteaceae</taxon>
        <taxon>Thermocladium</taxon>
    </lineage>
</organism>
<comment type="caution">
    <text evidence="2">The sequence shown here is derived from an EMBL/GenBank/DDBJ whole genome shotgun (WGS) entry which is preliminary data.</text>
</comment>
<evidence type="ECO:0000313" key="2">
    <source>
        <dbReference type="EMBL" id="GGP22155.1"/>
    </source>
</evidence>
<proteinExistence type="predicted"/>
<dbReference type="Proteomes" id="UP000610960">
    <property type="component" value="Unassembled WGS sequence"/>
</dbReference>
<name>A0A830GXH1_9CREN</name>
<dbReference type="RefSeq" id="WP_188596989.1">
    <property type="nucleotide sequence ID" value="NZ_BMNL01000004.1"/>
</dbReference>
<accession>A0A830GXH1</accession>
<dbReference type="AlphaFoldDB" id="A0A830GXH1"/>